<dbReference type="Proteomes" id="UP000314294">
    <property type="component" value="Unassembled WGS sequence"/>
</dbReference>
<dbReference type="EMBL" id="SRLO01000124">
    <property type="protein sequence ID" value="TNN73463.1"/>
    <property type="molecule type" value="Genomic_DNA"/>
</dbReference>
<feature type="region of interest" description="Disordered" evidence="1">
    <location>
        <begin position="1"/>
        <end position="57"/>
    </location>
</feature>
<comment type="caution">
    <text evidence="2">The sequence shown here is derived from an EMBL/GenBank/DDBJ whole genome shotgun (WGS) entry which is preliminary data.</text>
</comment>
<sequence length="82" mass="9067">MEEVRAGTESMLQPLWRGRSGHSRVAAASSDTHRQPTTEDHNGGTAPPAGRRGEHKRAEILLWPVAHRHGTLSCDMRTRPCC</sequence>
<evidence type="ECO:0000313" key="3">
    <source>
        <dbReference type="Proteomes" id="UP000314294"/>
    </source>
</evidence>
<evidence type="ECO:0000256" key="1">
    <source>
        <dbReference type="SAM" id="MobiDB-lite"/>
    </source>
</evidence>
<name>A0A4Z2I8M7_9TELE</name>
<keyword evidence="3" id="KW-1185">Reference proteome</keyword>
<reference evidence="2 3" key="1">
    <citation type="submission" date="2019-03" db="EMBL/GenBank/DDBJ databases">
        <title>First draft genome of Liparis tanakae, snailfish: a comprehensive survey of snailfish specific genes.</title>
        <authorList>
            <person name="Kim W."/>
            <person name="Song I."/>
            <person name="Jeong J.-H."/>
            <person name="Kim D."/>
            <person name="Kim S."/>
            <person name="Ryu S."/>
            <person name="Song J.Y."/>
            <person name="Lee S.K."/>
        </authorList>
    </citation>
    <scope>NUCLEOTIDE SEQUENCE [LARGE SCALE GENOMIC DNA]</scope>
    <source>
        <tissue evidence="2">Muscle</tissue>
    </source>
</reference>
<feature type="compositionally biased region" description="Basic and acidic residues" evidence="1">
    <location>
        <begin position="31"/>
        <end position="42"/>
    </location>
</feature>
<proteinExistence type="predicted"/>
<dbReference type="AlphaFoldDB" id="A0A4Z2I8M7"/>
<organism evidence="2 3">
    <name type="scientific">Liparis tanakae</name>
    <name type="common">Tanaka's snailfish</name>
    <dbReference type="NCBI Taxonomy" id="230148"/>
    <lineage>
        <taxon>Eukaryota</taxon>
        <taxon>Metazoa</taxon>
        <taxon>Chordata</taxon>
        <taxon>Craniata</taxon>
        <taxon>Vertebrata</taxon>
        <taxon>Euteleostomi</taxon>
        <taxon>Actinopterygii</taxon>
        <taxon>Neopterygii</taxon>
        <taxon>Teleostei</taxon>
        <taxon>Neoteleostei</taxon>
        <taxon>Acanthomorphata</taxon>
        <taxon>Eupercaria</taxon>
        <taxon>Perciformes</taxon>
        <taxon>Cottioidei</taxon>
        <taxon>Cottales</taxon>
        <taxon>Liparidae</taxon>
        <taxon>Liparis</taxon>
    </lineage>
</organism>
<protein>
    <submittedName>
        <fullName evidence="2">Uncharacterized protein</fullName>
    </submittedName>
</protein>
<accession>A0A4Z2I8M7</accession>
<gene>
    <name evidence="2" type="ORF">EYF80_016253</name>
</gene>
<evidence type="ECO:0000313" key="2">
    <source>
        <dbReference type="EMBL" id="TNN73463.1"/>
    </source>
</evidence>